<evidence type="ECO:0000256" key="1">
    <source>
        <dbReference type="SAM" id="MobiDB-lite"/>
    </source>
</evidence>
<evidence type="ECO:0000313" key="3">
    <source>
        <dbReference type="Proteomes" id="UP001596405"/>
    </source>
</evidence>
<keyword evidence="3" id="KW-1185">Reference proteome</keyword>
<comment type="caution">
    <text evidence="2">The sequence shown here is derived from an EMBL/GenBank/DDBJ whole genome shotgun (WGS) entry which is preliminary data.</text>
</comment>
<organism evidence="2 3">
    <name type="scientific">Rufibacter roseus</name>
    <dbReference type="NCBI Taxonomy" id="1567108"/>
    <lineage>
        <taxon>Bacteria</taxon>
        <taxon>Pseudomonadati</taxon>
        <taxon>Bacteroidota</taxon>
        <taxon>Cytophagia</taxon>
        <taxon>Cytophagales</taxon>
        <taxon>Hymenobacteraceae</taxon>
        <taxon>Rufibacter</taxon>
    </lineage>
</organism>
<evidence type="ECO:0000313" key="2">
    <source>
        <dbReference type="EMBL" id="MFC6999493.1"/>
    </source>
</evidence>
<dbReference type="Proteomes" id="UP001596405">
    <property type="component" value="Unassembled WGS sequence"/>
</dbReference>
<name>A0ABW2DQZ5_9BACT</name>
<dbReference type="EMBL" id="JBHSYQ010000015">
    <property type="protein sequence ID" value="MFC6999493.1"/>
    <property type="molecule type" value="Genomic_DNA"/>
</dbReference>
<sequence>MKKQLEQKRLKKKQEKAERKQERQESSQGGKLEDMLMYVDENGNFSSTPPIKKKEEPKTAAPNPRLNKKYWE</sequence>
<dbReference type="RefSeq" id="WP_239693469.1">
    <property type="nucleotide sequence ID" value="NZ_LRML01000025.1"/>
</dbReference>
<reference evidence="3" key="1">
    <citation type="journal article" date="2019" name="Int. J. Syst. Evol. Microbiol.">
        <title>The Global Catalogue of Microorganisms (GCM) 10K type strain sequencing project: providing services to taxonomists for standard genome sequencing and annotation.</title>
        <authorList>
            <consortium name="The Broad Institute Genomics Platform"/>
            <consortium name="The Broad Institute Genome Sequencing Center for Infectious Disease"/>
            <person name="Wu L."/>
            <person name="Ma J."/>
        </authorList>
    </citation>
    <scope>NUCLEOTIDE SEQUENCE [LARGE SCALE GENOMIC DNA]</scope>
    <source>
        <strain evidence="3">CGMCC 4.7393</strain>
    </source>
</reference>
<proteinExistence type="predicted"/>
<accession>A0ABW2DQZ5</accession>
<protein>
    <submittedName>
        <fullName evidence="2">Cold-shock protein</fullName>
    </submittedName>
</protein>
<feature type="region of interest" description="Disordered" evidence="1">
    <location>
        <begin position="1"/>
        <end position="72"/>
    </location>
</feature>
<gene>
    <name evidence="2" type="ORF">ACFQHR_17795</name>
</gene>
<feature type="compositionally biased region" description="Basic and acidic residues" evidence="1">
    <location>
        <begin position="15"/>
        <end position="25"/>
    </location>
</feature>